<dbReference type="RefSeq" id="WP_153823465.1">
    <property type="nucleotide sequence ID" value="NZ_WJIE01000012.1"/>
</dbReference>
<feature type="domain" description="STAS" evidence="4">
    <location>
        <begin position="272"/>
        <end position="382"/>
    </location>
</feature>
<dbReference type="SMART" id="SM00091">
    <property type="entry name" value="PAS"/>
    <property type="match status" value="2"/>
</dbReference>
<evidence type="ECO:0000259" key="2">
    <source>
        <dbReference type="PROSITE" id="PS50112"/>
    </source>
</evidence>
<keyword evidence="6" id="KW-1185">Reference proteome</keyword>
<dbReference type="InterPro" id="IPR000014">
    <property type="entry name" value="PAS"/>
</dbReference>
<gene>
    <name evidence="5" type="ORF">GF068_32775</name>
</gene>
<dbReference type="PROSITE" id="PS50112">
    <property type="entry name" value="PAS"/>
    <property type="match status" value="2"/>
</dbReference>
<dbReference type="GO" id="GO:0006355">
    <property type="term" value="P:regulation of DNA-templated transcription"/>
    <property type="evidence" value="ECO:0007669"/>
    <property type="project" value="InterPro"/>
</dbReference>
<dbReference type="Proteomes" id="UP000440224">
    <property type="component" value="Unassembled WGS sequence"/>
</dbReference>
<dbReference type="NCBIfam" id="TIGR00229">
    <property type="entry name" value="sensory_box"/>
    <property type="match status" value="2"/>
</dbReference>
<dbReference type="EMBL" id="WJIE01000012">
    <property type="protein sequence ID" value="MRG96662.1"/>
    <property type="molecule type" value="Genomic_DNA"/>
</dbReference>
<dbReference type="OrthoDB" id="9810730at2"/>
<dbReference type="CDD" id="cd07041">
    <property type="entry name" value="STAS_RsbR_RsbS_like"/>
    <property type="match status" value="1"/>
</dbReference>
<dbReference type="InterPro" id="IPR035965">
    <property type="entry name" value="PAS-like_dom_sf"/>
</dbReference>
<dbReference type="PROSITE" id="PS50801">
    <property type="entry name" value="STAS"/>
    <property type="match status" value="1"/>
</dbReference>
<proteinExistence type="predicted"/>
<dbReference type="PANTHER" id="PTHR33745">
    <property type="entry name" value="RSBT ANTAGONIST PROTEIN RSBS-RELATED"/>
    <property type="match status" value="1"/>
</dbReference>
<dbReference type="CDD" id="cd00130">
    <property type="entry name" value="PAS"/>
    <property type="match status" value="2"/>
</dbReference>
<dbReference type="Gene3D" id="3.30.450.20">
    <property type="entry name" value="PAS domain"/>
    <property type="match status" value="2"/>
</dbReference>
<dbReference type="SUPFAM" id="SSF52091">
    <property type="entry name" value="SpoIIaa-like"/>
    <property type="match status" value="1"/>
</dbReference>
<dbReference type="InterPro" id="IPR051932">
    <property type="entry name" value="Bact_StressResp_Reg"/>
</dbReference>
<evidence type="ECO:0000259" key="3">
    <source>
        <dbReference type="PROSITE" id="PS50113"/>
    </source>
</evidence>
<keyword evidence="1" id="KW-0597">Phosphoprotein</keyword>
<dbReference type="Pfam" id="PF01740">
    <property type="entry name" value="STAS"/>
    <property type="match status" value="1"/>
</dbReference>
<dbReference type="Gene3D" id="3.30.750.24">
    <property type="entry name" value="STAS domain"/>
    <property type="match status" value="1"/>
</dbReference>
<protein>
    <submittedName>
        <fullName evidence="5">PAS domain S-box protein</fullName>
    </submittedName>
</protein>
<dbReference type="InterPro" id="IPR002645">
    <property type="entry name" value="STAS_dom"/>
</dbReference>
<feature type="domain" description="PAS" evidence="2">
    <location>
        <begin position="6"/>
        <end position="77"/>
    </location>
</feature>
<evidence type="ECO:0000259" key="4">
    <source>
        <dbReference type="PROSITE" id="PS50801"/>
    </source>
</evidence>
<dbReference type="InterPro" id="IPR013767">
    <property type="entry name" value="PAS_fold"/>
</dbReference>
<reference evidence="5 6" key="1">
    <citation type="submission" date="2019-10" db="EMBL/GenBank/DDBJ databases">
        <title>A soil myxobacterium in the family Polyangiaceae.</title>
        <authorList>
            <person name="Li Y."/>
            <person name="Wang J."/>
        </authorList>
    </citation>
    <scope>NUCLEOTIDE SEQUENCE [LARGE SCALE GENOMIC DNA]</scope>
    <source>
        <strain evidence="5 6">DSM 14734</strain>
    </source>
</reference>
<accession>A0A6N7PWQ8</accession>
<evidence type="ECO:0000313" key="6">
    <source>
        <dbReference type="Proteomes" id="UP000440224"/>
    </source>
</evidence>
<sequence>MTDVAEHDLAHEILDTSPTFVVGLDGAGRTVFMNGTMLGALGYTRDEVIGQDYATMFVPVRDHEMLREVFAELRSAQGTTYNENRVLTRSGRELLVEWHGRTIFDDDGSFKYFYGVGIDVTAQKRMREALSRSQQRLALHFQQAPLGMIEWDTDFRVVDWNPAAESIFGWSREEAQGQHGQELMVSPEVRPYVADIWEQIKQARGPVHAVNENVTRDGRTITCEWTNTALLDEDGQVVGVASLVNDVTDRLKAEAEIRERERAQAATIEQLSAPVLDLWQGVLAMPIVGGIDPARAARMTESLLEAIVKSGARFAILDLTGASTMDASIASHIGDMIRATGLVGSECLVSGLGPAMARTLVELDVPLSVKTFGSLRDALRHAIRAARAG</sequence>
<evidence type="ECO:0000313" key="5">
    <source>
        <dbReference type="EMBL" id="MRG96662.1"/>
    </source>
</evidence>
<comment type="caution">
    <text evidence="5">The sequence shown here is derived from an EMBL/GenBank/DDBJ whole genome shotgun (WGS) entry which is preliminary data.</text>
</comment>
<feature type="domain" description="PAC" evidence="3">
    <location>
        <begin position="203"/>
        <end position="259"/>
    </location>
</feature>
<dbReference type="AlphaFoldDB" id="A0A6N7PWQ8"/>
<feature type="domain" description="PAC" evidence="3">
    <location>
        <begin position="80"/>
        <end position="132"/>
    </location>
</feature>
<name>A0A6N7PWQ8_9BACT</name>
<feature type="domain" description="PAS" evidence="2">
    <location>
        <begin position="133"/>
        <end position="204"/>
    </location>
</feature>
<dbReference type="SUPFAM" id="SSF55785">
    <property type="entry name" value="PYP-like sensor domain (PAS domain)"/>
    <property type="match status" value="2"/>
</dbReference>
<dbReference type="SMART" id="SM00086">
    <property type="entry name" value="PAC"/>
    <property type="match status" value="2"/>
</dbReference>
<dbReference type="Pfam" id="PF00989">
    <property type="entry name" value="PAS"/>
    <property type="match status" value="2"/>
</dbReference>
<dbReference type="PANTHER" id="PTHR33745:SF3">
    <property type="entry name" value="RSBT CO-ANTAGONIST PROTEIN RSBRC"/>
    <property type="match status" value="1"/>
</dbReference>
<dbReference type="InterPro" id="IPR036513">
    <property type="entry name" value="STAS_dom_sf"/>
</dbReference>
<evidence type="ECO:0000256" key="1">
    <source>
        <dbReference type="ARBA" id="ARBA00022553"/>
    </source>
</evidence>
<dbReference type="InterPro" id="IPR000700">
    <property type="entry name" value="PAS-assoc_C"/>
</dbReference>
<dbReference type="InterPro" id="IPR001610">
    <property type="entry name" value="PAC"/>
</dbReference>
<organism evidence="5 6">
    <name type="scientific">Polyangium spumosum</name>
    <dbReference type="NCBI Taxonomy" id="889282"/>
    <lineage>
        <taxon>Bacteria</taxon>
        <taxon>Pseudomonadati</taxon>
        <taxon>Myxococcota</taxon>
        <taxon>Polyangia</taxon>
        <taxon>Polyangiales</taxon>
        <taxon>Polyangiaceae</taxon>
        <taxon>Polyangium</taxon>
    </lineage>
</organism>
<dbReference type="PROSITE" id="PS50113">
    <property type="entry name" value="PAC"/>
    <property type="match status" value="2"/>
</dbReference>